<dbReference type="OrthoDB" id="3725455at2"/>
<dbReference type="HOGENOM" id="CLU_077952_0_0_0"/>
<evidence type="ECO:0000259" key="2">
    <source>
        <dbReference type="Pfam" id="PF14067"/>
    </source>
</evidence>
<keyword evidence="1" id="KW-1133">Transmembrane helix</keyword>
<dbReference type="PATRIC" id="fig|243090.15.peg.1004"/>
<protein>
    <recommendedName>
        <fullName evidence="2">LssY-like C-terminal domain-containing protein</fullName>
    </recommendedName>
</protein>
<dbReference type="InterPro" id="IPR025902">
    <property type="entry name" value="LssY-like-C_dom"/>
</dbReference>
<gene>
    <name evidence="3" type="ordered locus">RB2193</name>
</gene>
<dbReference type="EnsemblBacteria" id="CAD72480">
    <property type="protein sequence ID" value="CAD72480"/>
    <property type="gene ID" value="RB2193"/>
</dbReference>
<dbReference type="AlphaFoldDB" id="Q7UW88"/>
<evidence type="ECO:0000313" key="4">
    <source>
        <dbReference type="Proteomes" id="UP000001025"/>
    </source>
</evidence>
<dbReference type="STRING" id="243090.RB2193"/>
<keyword evidence="4" id="KW-1185">Reference proteome</keyword>
<dbReference type="Pfam" id="PF14067">
    <property type="entry name" value="LssY_C"/>
    <property type="match status" value="1"/>
</dbReference>
<sequence length="284" mass="31657">MPHNAERMSCWSPLCSLHWKASKLNQETTPTPSRRPRRRRVIHLLIGLAVAWGLLAYLVAPFVWKDIAWMDPALDAVPRITETSDRHPGDPLNVELIGTKFQLESTMNAAGWYTASALGVKSDLEIAADTILSRPDDAAPVSSLYLDGRKEDFAFEQPVGDNPRHRHHVRFWKSNELSEDGRPKWIGAAVYDEHVGLSRTTGQITHVTAADVDAERDYLFECLEKTGQLESTFIVRGFHSKRSGRNGGGDLWETDGDLYRGVIRATNEPVVSAQDGEASNASRL</sequence>
<name>Q7UW88_RHOBA</name>
<dbReference type="InParanoid" id="Q7UW88"/>
<dbReference type="eggNOG" id="COG0671">
    <property type="taxonomic scope" value="Bacteria"/>
</dbReference>
<feature type="transmembrane region" description="Helical" evidence="1">
    <location>
        <begin position="41"/>
        <end position="64"/>
    </location>
</feature>
<accession>Q7UW88</accession>
<proteinExistence type="predicted"/>
<keyword evidence="1" id="KW-0472">Membrane</keyword>
<dbReference type="Proteomes" id="UP000001025">
    <property type="component" value="Chromosome"/>
</dbReference>
<organism evidence="3 4">
    <name type="scientific">Rhodopirellula baltica (strain DSM 10527 / NCIMB 13988 / SH1)</name>
    <dbReference type="NCBI Taxonomy" id="243090"/>
    <lineage>
        <taxon>Bacteria</taxon>
        <taxon>Pseudomonadati</taxon>
        <taxon>Planctomycetota</taxon>
        <taxon>Planctomycetia</taxon>
        <taxon>Pirellulales</taxon>
        <taxon>Pirellulaceae</taxon>
        <taxon>Rhodopirellula</taxon>
    </lineage>
</organism>
<keyword evidence="1" id="KW-0812">Transmembrane</keyword>
<reference evidence="3 4" key="1">
    <citation type="journal article" date="2003" name="Proc. Natl. Acad. Sci. U.S.A.">
        <title>Complete genome sequence of the marine planctomycete Pirellula sp. strain 1.</title>
        <authorList>
            <person name="Gloeckner F.O."/>
            <person name="Kube M."/>
            <person name="Bauer M."/>
            <person name="Teeling H."/>
            <person name="Lombardot T."/>
            <person name="Ludwig W."/>
            <person name="Gade D."/>
            <person name="Beck A."/>
            <person name="Borzym K."/>
            <person name="Heitmann K."/>
            <person name="Rabus R."/>
            <person name="Schlesner H."/>
            <person name="Amann R."/>
            <person name="Reinhardt R."/>
        </authorList>
    </citation>
    <scope>NUCLEOTIDE SEQUENCE [LARGE SCALE GENOMIC DNA]</scope>
    <source>
        <strain evidence="4">DSM 10527 / NCIMB 13988 / SH1</strain>
    </source>
</reference>
<evidence type="ECO:0000256" key="1">
    <source>
        <dbReference type="SAM" id="Phobius"/>
    </source>
</evidence>
<evidence type="ECO:0000313" key="3">
    <source>
        <dbReference type="EMBL" id="CAD72480.1"/>
    </source>
</evidence>
<dbReference type="KEGG" id="rba:RB2193"/>
<feature type="domain" description="LssY-like C-terminal" evidence="2">
    <location>
        <begin position="76"/>
        <end position="258"/>
    </location>
</feature>
<dbReference type="EMBL" id="BX294136">
    <property type="protein sequence ID" value="CAD72480.1"/>
    <property type="molecule type" value="Genomic_DNA"/>
</dbReference>